<dbReference type="Gene3D" id="3.40.710.10">
    <property type="entry name" value="DD-peptidase/beta-lactamase superfamily"/>
    <property type="match status" value="1"/>
</dbReference>
<proteinExistence type="predicted"/>
<comment type="caution">
    <text evidence="2">The sequence shown here is derived from an EMBL/GenBank/DDBJ whole genome shotgun (WGS) entry which is preliminary data.</text>
</comment>
<dbReference type="InterPro" id="IPR001466">
    <property type="entry name" value="Beta-lactam-related"/>
</dbReference>
<dbReference type="InterPro" id="IPR050789">
    <property type="entry name" value="Diverse_Enzym_Activities"/>
</dbReference>
<gene>
    <name evidence="2" type="ORF">G9H71_08200</name>
</gene>
<dbReference type="SUPFAM" id="SSF56601">
    <property type="entry name" value="beta-lactamase/transpeptidase-like"/>
    <property type="match status" value="1"/>
</dbReference>
<evidence type="ECO:0000259" key="1">
    <source>
        <dbReference type="Pfam" id="PF00144"/>
    </source>
</evidence>
<evidence type="ECO:0000313" key="3">
    <source>
        <dbReference type="Proteomes" id="UP000800981"/>
    </source>
</evidence>
<name>A0ABX0GUE5_9ACTN</name>
<sequence>MGVLGELGVGVLRQGHPRLLEVLACRRRHGSNPANAPGLATLPGGPRVVAVTSRIGDTLPAVEAWPVTTAAVGVVARDGTLLGAHGPLDTEFRLASVTKLLTAYAVLVAVEEEAVSLDDPAGPPGATVRHLLAHASGVSPDSAAVVASAVGARRVYSNAGYELLAGAVEAATGMPFAAYLREGVLAPLGMTSTALPGSAARDGVSTLEDLLAFARELQAPQLLHPDTLAGATSVQFPGLAGVLPGYGRQDPNDWGLGPELRGTKAPHWMAAAASPRAFGHFGQSGTYLWVDPEAGAACVCLTDRAFGEWAAQAWQPFNDEVLDAVRG</sequence>
<keyword evidence="3" id="KW-1185">Reference proteome</keyword>
<feature type="domain" description="Beta-lactamase-related" evidence="1">
    <location>
        <begin position="72"/>
        <end position="314"/>
    </location>
</feature>
<dbReference type="PANTHER" id="PTHR43283">
    <property type="entry name" value="BETA-LACTAMASE-RELATED"/>
    <property type="match status" value="1"/>
</dbReference>
<reference evidence="2 3" key="1">
    <citation type="submission" date="2020-03" db="EMBL/GenBank/DDBJ databases">
        <title>Two novel Motilibacter sp.</title>
        <authorList>
            <person name="Liu S."/>
        </authorList>
    </citation>
    <scope>NUCLEOTIDE SEQUENCE [LARGE SCALE GENOMIC DNA]</scope>
    <source>
        <strain evidence="2 3">E257</strain>
    </source>
</reference>
<protein>
    <submittedName>
        <fullName evidence="2">Beta-lactamase family protein</fullName>
    </submittedName>
</protein>
<dbReference type="PANTHER" id="PTHR43283:SF15">
    <property type="entry name" value="CONSERVED PROTEIN"/>
    <property type="match status" value="1"/>
</dbReference>
<dbReference type="Proteomes" id="UP000800981">
    <property type="component" value="Unassembled WGS sequence"/>
</dbReference>
<dbReference type="InterPro" id="IPR012338">
    <property type="entry name" value="Beta-lactam/transpept-like"/>
</dbReference>
<dbReference type="EMBL" id="JAANNP010000002">
    <property type="protein sequence ID" value="NHC13761.1"/>
    <property type="molecule type" value="Genomic_DNA"/>
</dbReference>
<dbReference type="Pfam" id="PF00144">
    <property type="entry name" value="Beta-lactamase"/>
    <property type="match status" value="1"/>
</dbReference>
<organism evidence="2 3">
    <name type="scientific">Motilibacter deserti</name>
    <dbReference type="NCBI Taxonomy" id="2714956"/>
    <lineage>
        <taxon>Bacteria</taxon>
        <taxon>Bacillati</taxon>
        <taxon>Actinomycetota</taxon>
        <taxon>Actinomycetes</taxon>
        <taxon>Motilibacterales</taxon>
        <taxon>Motilibacteraceae</taxon>
        <taxon>Motilibacter</taxon>
    </lineage>
</organism>
<evidence type="ECO:0000313" key="2">
    <source>
        <dbReference type="EMBL" id="NHC13761.1"/>
    </source>
</evidence>
<accession>A0ABX0GUE5</accession>